<reference evidence="3" key="2">
    <citation type="submission" date="2025-09" db="UniProtKB">
        <authorList>
            <consortium name="Ensembl"/>
        </authorList>
    </citation>
    <scope>IDENTIFICATION</scope>
</reference>
<dbReference type="PANTHER" id="PTHR46708">
    <property type="entry name" value="TENASCIN"/>
    <property type="match status" value="1"/>
</dbReference>
<dbReference type="InterPro" id="IPR003961">
    <property type="entry name" value="FN3_dom"/>
</dbReference>
<dbReference type="Proteomes" id="UP000261600">
    <property type="component" value="Unplaced"/>
</dbReference>
<feature type="domain" description="Fibronectin type-III" evidence="2">
    <location>
        <begin position="8"/>
        <end position="101"/>
    </location>
</feature>
<accession>A0A3Q3K687</accession>
<protein>
    <recommendedName>
        <fullName evidence="2">Fibronectin type-III domain-containing protein</fullName>
    </recommendedName>
</protein>
<dbReference type="GO" id="GO:0043394">
    <property type="term" value="F:proteoglycan binding"/>
    <property type="evidence" value="ECO:0007669"/>
    <property type="project" value="TreeGrafter"/>
</dbReference>
<dbReference type="GO" id="GO:0007399">
    <property type="term" value="P:nervous system development"/>
    <property type="evidence" value="ECO:0007669"/>
    <property type="project" value="TreeGrafter"/>
</dbReference>
<evidence type="ECO:0000256" key="1">
    <source>
        <dbReference type="ARBA" id="ARBA00022737"/>
    </source>
</evidence>
<feature type="domain" description="Fibronectin type-III" evidence="2">
    <location>
        <begin position="179"/>
        <end position="262"/>
    </location>
</feature>
<dbReference type="GO" id="GO:0007044">
    <property type="term" value="P:cell-substrate junction assembly"/>
    <property type="evidence" value="ECO:0007669"/>
    <property type="project" value="TreeGrafter"/>
</dbReference>
<dbReference type="Ensembl" id="ENSMALT00000024268.1">
    <property type="protein sequence ID" value="ENSMALP00000023817.1"/>
    <property type="gene ID" value="ENSMALG00000016580.1"/>
</dbReference>
<feature type="domain" description="Fibronectin type-III" evidence="2">
    <location>
        <begin position="110"/>
        <end position="165"/>
    </location>
</feature>
<evidence type="ECO:0000313" key="4">
    <source>
        <dbReference type="Proteomes" id="UP000261600"/>
    </source>
</evidence>
<dbReference type="GO" id="GO:0007507">
    <property type="term" value="P:heart development"/>
    <property type="evidence" value="ECO:0007669"/>
    <property type="project" value="TreeGrafter"/>
</dbReference>
<feature type="domain" description="Fibronectin type-III" evidence="2">
    <location>
        <begin position="275"/>
        <end position="440"/>
    </location>
</feature>
<dbReference type="STRING" id="43700.ENSMALP00000023817"/>
<dbReference type="GO" id="GO:0007160">
    <property type="term" value="P:cell-matrix adhesion"/>
    <property type="evidence" value="ECO:0007669"/>
    <property type="project" value="TreeGrafter"/>
</dbReference>
<sequence length="478" mass="52171">MHTIQTQPLLGSLLHWKAMNIMSLQLAVCQPHALYSENLMKRGHISYFFSLLSAVLAGHPKSQLREQSLSADSTSVTLESLQPDTEYVISLYPLIPRNSASPSILNALRLEAVQQLSVETESEGSVRVRWRAVSGAVLFTFFCLLQPNIEYIVTVIPLYEGNTEGPVATTRFKIGTCGFSSSPNTSLLSVSLSVVRIAWTGVPRATGYKFMRAGLYSLVFCITGAEQSRLLGAEATSYTIDGLQPDEPLVIGVAAVAGQHTGEVLTLSARTNPLTGSVSGLRIVDITSQRIRIEWLLSSRATGYKITWRRDDGKQLLSFSGHLAVSLFRSSCGRRRALISSLPSFCHVLLGAGVETTRTVAADVSSFTIDDLQSDSAYSVLVSTLSDSREGKPSILNVKTGGEERTRLVGGDVTAVDLDELDSGVQYEVQVKALIQNREGNPVSVRVTTRESCVPLFRLYSKVPTSFNDSQRCVDWRK</sequence>
<name>A0A3Q3K687_MONAL</name>
<dbReference type="InterPro" id="IPR013783">
    <property type="entry name" value="Ig-like_fold"/>
</dbReference>
<dbReference type="SUPFAM" id="SSF49265">
    <property type="entry name" value="Fibronectin type III"/>
    <property type="match status" value="4"/>
</dbReference>
<organism evidence="3 4">
    <name type="scientific">Monopterus albus</name>
    <name type="common">Swamp eel</name>
    <dbReference type="NCBI Taxonomy" id="43700"/>
    <lineage>
        <taxon>Eukaryota</taxon>
        <taxon>Metazoa</taxon>
        <taxon>Chordata</taxon>
        <taxon>Craniata</taxon>
        <taxon>Vertebrata</taxon>
        <taxon>Euteleostomi</taxon>
        <taxon>Actinopterygii</taxon>
        <taxon>Neopterygii</taxon>
        <taxon>Teleostei</taxon>
        <taxon>Neoteleostei</taxon>
        <taxon>Acanthomorphata</taxon>
        <taxon>Anabantaria</taxon>
        <taxon>Synbranchiformes</taxon>
        <taxon>Synbranchidae</taxon>
        <taxon>Monopterus</taxon>
    </lineage>
</organism>
<dbReference type="Pfam" id="PF00041">
    <property type="entry name" value="fn3"/>
    <property type="match status" value="1"/>
</dbReference>
<reference evidence="3" key="1">
    <citation type="submission" date="2025-08" db="UniProtKB">
        <authorList>
            <consortium name="Ensembl"/>
        </authorList>
    </citation>
    <scope>IDENTIFICATION</scope>
</reference>
<dbReference type="SMART" id="SM00060">
    <property type="entry name" value="FN3"/>
    <property type="match status" value="4"/>
</dbReference>
<dbReference type="InterPro" id="IPR050991">
    <property type="entry name" value="ECM_Regulatory_Proteins"/>
</dbReference>
<evidence type="ECO:0000259" key="2">
    <source>
        <dbReference type="SMART" id="SM00060"/>
    </source>
</evidence>
<dbReference type="Gene3D" id="2.60.40.10">
    <property type="entry name" value="Immunoglobulins"/>
    <property type="match status" value="4"/>
</dbReference>
<dbReference type="PANTHER" id="PTHR46708:SF7">
    <property type="entry name" value="FIBRONECTIN TYPE-III DOMAIN-CONTAINING PROTEIN"/>
    <property type="match status" value="1"/>
</dbReference>
<dbReference type="AlphaFoldDB" id="A0A3Q3K687"/>
<keyword evidence="4" id="KW-1185">Reference proteome</keyword>
<dbReference type="GO" id="GO:0005178">
    <property type="term" value="F:integrin binding"/>
    <property type="evidence" value="ECO:0007669"/>
    <property type="project" value="TreeGrafter"/>
</dbReference>
<keyword evidence="1" id="KW-0677">Repeat</keyword>
<dbReference type="InterPro" id="IPR036116">
    <property type="entry name" value="FN3_sf"/>
</dbReference>
<dbReference type="GO" id="GO:0005201">
    <property type="term" value="F:extracellular matrix structural constituent"/>
    <property type="evidence" value="ECO:0007669"/>
    <property type="project" value="TreeGrafter"/>
</dbReference>
<proteinExistence type="predicted"/>
<evidence type="ECO:0000313" key="3">
    <source>
        <dbReference type="Ensembl" id="ENSMALP00000023817.1"/>
    </source>
</evidence>